<evidence type="ECO:0000256" key="1">
    <source>
        <dbReference type="SAM" id="MobiDB-lite"/>
    </source>
</evidence>
<dbReference type="AlphaFoldDB" id="A0A8H5H5F8"/>
<gene>
    <name evidence="2" type="ORF">D9615_007311</name>
</gene>
<organism evidence="2 3">
    <name type="scientific">Tricholomella constricta</name>
    <dbReference type="NCBI Taxonomy" id="117010"/>
    <lineage>
        <taxon>Eukaryota</taxon>
        <taxon>Fungi</taxon>
        <taxon>Dikarya</taxon>
        <taxon>Basidiomycota</taxon>
        <taxon>Agaricomycotina</taxon>
        <taxon>Agaricomycetes</taxon>
        <taxon>Agaricomycetidae</taxon>
        <taxon>Agaricales</taxon>
        <taxon>Tricholomatineae</taxon>
        <taxon>Lyophyllaceae</taxon>
        <taxon>Tricholomella</taxon>
    </lineage>
</organism>
<feature type="compositionally biased region" description="Basic residues" evidence="1">
    <location>
        <begin position="116"/>
        <end position="125"/>
    </location>
</feature>
<proteinExistence type="predicted"/>
<keyword evidence="3" id="KW-1185">Reference proteome</keyword>
<evidence type="ECO:0000313" key="2">
    <source>
        <dbReference type="EMBL" id="KAF5376915.1"/>
    </source>
</evidence>
<comment type="caution">
    <text evidence="2">The sequence shown here is derived from an EMBL/GenBank/DDBJ whole genome shotgun (WGS) entry which is preliminary data.</text>
</comment>
<sequence length="224" mass="24579">MNSSPHLRGSEEWSQAFASQAREITAGGLALSVDHIPCPESHSNTCAAGHALGVVREEHILDKAKAREEAATITDHMGVCRSNDAPSPLVLCHHARITEEIERLREMEKAMERTPKKPKRKRKRGITGPNAATALQSAEEPVDERPSKVTATPLFIYSLRVFQEHLAPTPTIAVSVFRQQLPDHGNPSDRNGLALTEIQQIDAHPRSMPKLKIAYAPSSQAQPT</sequence>
<dbReference type="EMBL" id="JAACJP010000026">
    <property type="protein sequence ID" value="KAF5376915.1"/>
    <property type="molecule type" value="Genomic_DNA"/>
</dbReference>
<protein>
    <submittedName>
        <fullName evidence="2">Uncharacterized protein</fullName>
    </submittedName>
</protein>
<dbReference type="Proteomes" id="UP000565441">
    <property type="component" value="Unassembled WGS sequence"/>
</dbReference>
<feature type="region of interest" description="Disordered" evidence="1">
    <location>
        <begin position="110"/>
        <end position="147"/>
    </location>
</feature>
<name>A0A8H5H5F8_9AGAR</name>
<evidence type="ECO:0000313" key="3">
    <source>
        <dbReference type="Proteomes" id="UP000565441"/>
    </source>
</evidence>
<reference evidence="2 3" key="1">
    <citation type="journal article" date="2020" name="ISME J.">
        <title>Uncovering the hidden diversity of litter-decomposition mechanisms in mushroom-forming fungi.</title>
        <authorList>
            <person name="Floudas D."/>
            <person name="Bentzer J."/>
            <person name="Ahren D."/>
            <person name="Johansson T."/>
            <person name="Persson P."/>
            <person name="Tunlid A."/>
        </authorList>
    </citation>
    <scope>NUCLEOTIDE SEQUENCE [LARGE SCALE GENOMIC DNA]</scope>
    <source>
        <strain evidence="2 3">CBS 661.87</strain>
    </source>
</reference>
<accession>A0A8H5H5F8</accession>